<dbReference type="RefSeq" id="WP_230338767.1">
    <property type="nucleotide sequence ID" value="NZ_CP069798.1"/>
</dbReference>
<dbReference type="EMBL" id="CP069798">
    <property type="protein sequence ID" value="QRQ81474.1"/>
    <property type="molecule type" value="Genomic_DNA"/>
</dbReference>
<accession>A0A892ZIW2</accession>
<evidence type="ECO:0000313" key="1">
    <source>
        <dbReference type="EMBL" id="QRQ81474.1"/>
    </source>
</evidence>
<dbReference type="AlphaFoldDB" id="A0A892ZIW2"/>
<dbReference type="Proteomes" id="UP000653156">
    <property type="component" value="Chromosome"/>
</dbReference>
<evidence type="ECO:0000313" key="2">
    <source>
        <dbReference type="Proteomes" id="UP000653156"/>
    </source>
</evidence>
<gene>
    <name evidence="1" type="ORF">JQU52_12300</name>
</gene>
<reference evidence="1" key="1">
    <citation type="submission" date="2021-02" db="EMBL/GenBank/DDBJ databases">
        <title>Neisseriaceae sp. 26B isolated from the cloaca of a Common Toad-headed Turtle (Mesoclemmys nasuta).</title>
        <authorList>
            <person name="Spergser J."/>
            <person name="Busse H.-J."/>
        </authorList>
    </citation>
    <scope>NUCLEOTIDE SEQUENCE</scope>
    <source>
        <strain evidence="1">26B</strain>
    </source>
</reference>
<proteinExistence type="predicted"/>
<name>A0A892ZIW2_9NEIS</name>
<dbReference type="KEGG" id="ptes:JQU52_12300"/>
<protein>
    <submittedName>
        <fullName evidence="1">Uncharacterized protein</fullName>
    </submittedName>
</protein>
<organism evidence="1 2">
    <name type="scientific">Paralysiella testudinis</name>
    <dbReference type="NCBI Taxonomy" id="2809020"/>
    <lineage>
        <taxon>Bacteria</taxon>
        <taxon>Pseudomonadati</taxon>
        <taxon>Pseudomonadota</taxon>
        <taxon>Betaproteobacteria</taxon>
        <taxon>Neisseriales</taxon>
        <taxon>Neisseriaceae</taxon>
        <taxon>Paralysiella</taxon>
    </lineage>
</organism>
<keyword evidence="2" id="KW-1185">Reference proteome</keyword>
<sequence>MLAPSDLMALPKGQAFALLDGGNLYKLRLPLPLPDTDADIPANLNVIPFKINNL</sequence>